<keyword evidence="1" id="KW-0472">Membrane</keyword>
<dbReference type="EMBL" id="SZYD01000010">
    <property type="protein sequence ID" value="KAD4982568.1"/>
    <property type="molecule type" value="Genomic_DNA"/>
</dbReference>
<gene>
    <name evidence="2" type="ORF">E3N88_19239</name>
</gene>
<evidence type="ECO:0000313" key="2">
    <source>
        <dbReference type="EMBL" id="KAD4982568.1"/>
    </source>
</evidence>
<dbReference type="OrthoDB" id="1657806at2759"/>
<name>A0A5N6NPK1_9ASTR</name>
<keyword evidence="1" id="KW-0812">Transmembrane</keyword>
<reference evidence="2 3" key="1">
    <citation type="submission" date="2019-05" db="EMBL/GenBank/DDBJ databases">
        <title>Mikania micrantha, genome provides insights into the molecular mechanism of rapid growth.</title>
        <authorList>
            <person name="Liu B."/>
        </authorList>
    </citation>
    <scope>NUCLEOTIDE SEQUENCE [LARGE SCALE GENOMIC DNA]</scope>
    <source>
        <strain evidence="2">NLD-2019</strain>
        <tissue evidence="2">Leaf</tissue>
    </source>
</reference>
<keyword evidence="3" id="KW-1185">Reference proteome</keyword>
<comment type="caution">
    <text evidence="2">The sequence shown here is derived from an EMBL/GenBank/DDBJ whole genome shotgun (WGS) entry which is preliminary data.</text>
</comment>
<dbReference type="Proteomes" id="UP000326396">
    <property type="component" value="Linkage Group LG18"/>
</dbReference>
<feature type="transmembrane region" description="Helical" evidence="1">
    <location>
        <begin position="45"/>
        <end position="63"/>
    </location>
</feature>
<proteinExistence type="predicted"/>
<evidence type="ECO:0000256" key="1">
    <source>
        <dbReference type="SAM" id="Phobius"/>
    </source>
</evidence>
<accession>A0A5N6NPK1</accession>
<evidence type="ECO:0000313" key="3">
    <source>
        <dbReference type="Proteomes" id="UP000326396"/>
    </source>
</evidence>
<dbReference type="AlphaFoldDB" id="A0A5N6NPK1"/>
<sequence>MRTRRIPKLVSFVSIIVNFFSSSRHHQKLIVHHVVFKHTREINHVYVLLMFLVLSFYIATIFSSGSSKLSNDSEEPQRKSNHSPLMLELYHPLPLKVDEEILDETYSLPNIVAQDDQEFIPRLVHLELIKGAIGSHDDYKVVIPDNFIDAKLITSAIKGNTEIIEFQGYDDDNVDEGDEVSVLNDINDNDDDLTIRIEEFIAMNTRKWREEMLKDKFLYLEY</sequence>
<protein>
    <submittedName>
        <fullName evidence="2">Uncharacterized protein</fullName>
    </submittedName>
</protein>
<keyword evidence="1" id="KW-1133">Transmembrane helix</keyword>
<organism evidence="2 3">
    <name type="scientific">Mikania micrantha</name>
    <name type="common">bitter vine</name>
    <dbReference type="NCBI Taxonomy" id="192012"/>
    <lineage>
        <taxon>Eukaryota</taxon>
        <taxon>Viridiplantae</taxon>
        <taxon>Streptophyta</taxon>
        <taxon>Embryophyta</taxon>
        <taxon>Tracheophyta</taxon>
        <taxon>Spermatophyta</taxon>
        <taxon>Magnoliopsida</taxon>
        <taxon>eudicotyledons</taxon>
        <taxon>Gunneridae</taxon>
        <taxon>Pentapetalae</taxon>
        <taxon>asterids</taxon>
        <taxon>campanulids</taxon>
        <taxon>Asterales</taxon>
        <taxon>Asteraceae</taxon>
        <taxon>Asteroideae</taxon>
        <taxon>Heliantheae alliance</taxon>
        <taxon>Eupatorieae</taxon>
        <taxon>Mikania</taxon>
    </lineage>
</organism>